<dbReference type="EMBL" id="LUCM01011475">
    <property type="protein sequence ID" value="KAA0183922.1"/>
    <property type="molecule type" value="Genomic_DNA"/>
</dbReference>
<name>A0A8E0RJ02_9TREM</name>
<reference evidence="1" key="1">
    <citation type="submission" date="2019-05" db="EMBL/GenBank/DDBJ databases">
        <title>Annotation for the trematode Fasciolopsis buski.</title>
        <authorList>
            <person name="Choi Y.-J."/>
        </authorList>
    </citation>
    <scope>NUCLEOTIDE SEQUENCE</scope>
    <source>
        <strain evidence="1">HT</strain>
        <tissue evidence="1">Whole worm</tissue>
    </source>
</reference>
<gene>
    <name evidence="1" type="ORF">FBUS_01326</name>
</gene>
<evidence type="ECO:0000313" key="2">
    <source>
        <dbReference type="Proteomes" id="UP000728185"/>
    </source>
</evidence>
<accession>A0A8E0RJ02</accession>
<dbReference type="AlphaFoldDB" id="A0A8E0RJ02"/>
<comment type="caution">
    <text evidence="1">The sequence shown here is derived from an EMBL/GenBank/DDBJ whole genome shotgun (WGS) entry which is preliminary data.</text>
</comment>
<protein>
    <submittedName>
        <fullName evidence="1">Uncharacterized protein</fullName>
    </submittedName>
</protein>
<feature type="non-terminal residue" evidence="1">
    <location>
        <position position="1"/>
    </location>
</feature>
<dbReference type="OrthoDB" id="6287436at2759"/>
<dbReference type="Proteomes" id="UP000728185">
    <property type="component" value="Unassembled WGS sequence"/>
</dbReference>
<sequence length="170" mass="18800">PTNFFSILGLLNGLAELQAIRKALGTNYPAEDDTQEILMLYHIKWDELSSEEMSLITSMFVAMEAVGRLCRKLDGANQLANEPRLSGVDLPRSVTFYLWLFQSICEAAPNRQGGPKMLDDCTAARIAAHMSPTFHDLISCPDAPKSPNNAASSSRAVFGQKSFYPSRMNR</sequence>
<evidence type="ECO:0000313" key="1">
    <source>
        <dbReference type="EMBL" id="KAA0183922.1"/>
    </source>
</evidence>
<keyword evidence="2" id="KW-1185">Reference proteome</keyword>
<proteinExistence type="predicted"/>
<organism evidence="1 2">
    <name type="scientific">Fasciolopsis buskii</name>
    <dbReference type="NCBI Taxonomy" id="27845"/>
    <lineage>
        <taxon>Eukaryota</taxon>
        <taxon>Metazoa</taxon>
        <taxon>Spiralia</taxon>
        <taxon>Lophotrochozoa</taxon>
        <taxon>Platyhelminthes</taxon>
        <taxon>Trematoda</taxon>
        <taxon>Digenea</taxon>
        <taxon>Plagiorchiida</taxon>
        <taxon>Echinostomata</taxon>
        <taxon>Echinostomatoidea</taxon>
        <taxon>Fasciolidae</taxon>
        <taxon>Fasciolopsis</taxon>
    </lineage>
</organism>